<name>A0A699ZV29_HAELA</name>
<sequence length="94" mass="9400">GSQAGAAGYASRPGSLAAIRPAVDPRLLGCWRLLYASNGTAVTRTGLAQALISASTALPGVGIQSIRQTLSLNATGGVVTSNEAGEVACWPYAV</sequence>
<reference evidence="1 2" key="1">
    <citation type="submission" date="2020-02" db="EMBL/GenBank/DDBJ databases">
        <title>Draft genome sequence of Haematococcus lacustris strain NIES-144.</title>
        <authorList>
            <person name="Morimoto D."/>
            <person name="Nakagawa S."/>
            <person name="Yoshida T."/>
            <person name="Sawayama S."/>
        </authorList>
    </citation>
    <scope>NUCLEOTIDE SEQUENCE [LARGE SCALE GENOMIC DNA]</scope>
    <source>
        <strain evidence="1 2">NIES-144</strain>
    </source>
</reference>
<dbReference type="EMBL" id="BLLF01002280">
    <property type="protein sequence ID" value="GFH23469.1"/>
    <property type="molecule type" value="Genomic_DNA"/>
</dbReference>
<gene>
    <name evidence="1" type="ORF">HaLaN_21084</name>
</gene>
<feature type="non-terminal residue" evidence="1">
    <location>
        <position position="1"/>
    </location>
</feature>
<dbReference type="AlphaFoldDB" id="A0A699ZV29"/>
<dbReference type="Proteomes" id="UP000485058">
    <property type="component" value="Unassembled WGS sequence"/>
</dbReference>
<organism evidence="1 2">
    <name type="scientific">Haematococcus lacustris</name>
    <name type="common">Green alga</name>
    <name type="synonym">Haematococcus pluvialis</name>
    <dbReference type="NCBI Taxonomy" id="44745"/>
    <lineage>
        <taxon>Eukaryota</taxon>
        <taxon>Viridiplantae</taxon>
        <taxon>Chlorophyta</taxon>
        <taxon>core chlorophytes</taxon>
        <taxon>Chlorophyceae</taxon>
        <taxon>CS clade</taxon>
        <taxon>Chlamydomonadales</taxon>
        <taxon>Haematococcaceae</taxon>
        <taxon>Haematococcus</taxon>
    </lineage>
</organism>
<feature type="non-terminal residue" evidence="1">
    <location>
        <position position="94"/>
    </location>
</feature>
<accession>A0A699ZV29</accession>
<keyword evidence="2" id="KW-1185">Reference proteome</keyword>
<evidence type="ECO:0000313" key="1">
    <source>
        <dbReference type="EMBL" id="GFH23469.1"/>
    </source>
</evidence>
<proteinExistence type="predicted"/>
<evidence type="ECO:0000313" key="2">
    <source>
        <dbReference type="Proteomes" id="UP000485058"/>
    </source>
</evidence>
<protein>
    <submittedName>
        <fullName evidence="1">PAP_fibrillin domain-containing protein</fullName>
    </submittedName>
</protein>
<comment type="caution">
    <text evidence="1">The sequence shown here is derived from an EMBL/GenBank/DDBJ whole genome shotgun (WGS) entry which is preliminary data.</text>
</comment>